<proteinExistence type="predicted"/>
<dbReference type="Pfam" id="PF04947">
    <property type="entry name" value="Pox_VLTF3"/>
    <property type="match status" value="1"/>
</dbReference>
<evidence type="ECO:0000313" key="3">
    <source>
        <dbReference type="Proteomes" id="UP000106699"/>
    </source>
</evidence>
<dbReference type="GO" id="GO:0046782">
    <property type="term" value="P:regulation of viral transcription"/>
    <property type="evidence" value="ECO:0007669"/>
    <property type="project" value="InterPro"/>
</dbReference>
<organism evidence="2 3">
    <name type="scientific">lymphocystis disease virus-China</name>
    <dbReference type="NCBI Taxonomy" id="256729"/>
    <lineage>
        <taxon>Viruses</taxon>
        <taxon>Varidnaviria</taxon>
        <taxon>Bamfordvirae</taxon>
        <taxon>Nucleocytoviricota</taxon>
        <taxon>Megaviricetes</taxon>
        <taxon>Pimascovirales</taxon>
        <taxon>Pimascovirales incertae sedis</taxon>
        <taxon>Iridoviridae</taxon>
        <taxon>Alphairidovirinae</taxon>
        <taxon>Lymphocystivirus</taxon>
        <taxon>Lymphocystivirus paralichthys1</taxon>
        <taxon>Lymphocystis disease virus 2</taxon>
    </lineage>
</organism>
<name>Q677T3_9VIRU</name>
<accession>Q677T3</accession>
<evidence type="ECO:0000313" key="2">
    <source>
        <dbReference type="EMBL" id="AAU11024.1"/>
    </source>
</evidence>
<sequence length="252" mass="30635">MKIIYFKMRYLIEYHKAILNRYDKLIDQHGFEAIINKHLYLVEMIQAEDYLDVVKKTIIKQNWFDLIMDEKPKFKKIDVKKKPYGCHSLYKFKECLKKFQGQQTCKIPDKIYHELEKKFKSYKLLIPDVESFVKYSKITKNHVLIFLKELKYSKQYENVNLIYYVLTNKKENVSHLETVLIEDFIKLLTVYEVNDEKENLDVNYVLVHLLIRRFYRFEKDSFHLNKSGYKLKSHNSLCSKLFKVLNWDFTPL</sequence>
<dbReference type="Proteomes" id="UP000106699">
    <property type="component" value="Segment"/>
</dbReference>
<dbReference type="InterPro" id="IPR007031">
    <property type="entry name" value="Poxvirus_VLTF3"/>
</dbReference>
<evidence type="ECO:0000256" key="1">
    <source>
        <dbReference type="ARBA" id="ARBA00023163"/>
    </source>
</evidence>
<dbReference type="GeneID" id="2979001"/>
<dbReference type="EMBL" id="AY380826">
    <property type="protein sequence ID" value="AAU11024.1"/>
    <property type="molecule type" value="Genomic_DNA"/>
</dbReference>
<dbReference type="OrthoDB" id="10889at10239"/>
<keyword evidence="1" id="KW-0804">Transcription</keyword>
<reference evidence="2 3" key="1">
    <citation type="journal article" date="2004" name="J. Virol.">
        <title>Complete genome sequence of lymphocystis disease virus isolated from China.</title>
        <authorList>
            <person name="Zhang Q.Y."/>
            <person name="Xiao F."/>
            <person name="Xie J."/>
            <person name="Li Z.Q."/>
            <person name="Gui J.F."/>
        </authorList>
    </citation>
    <scope>NUCLEOTIDE SEQUENCE [LARGE SCALE GENOMIC DNA]</scope>
</reference>
<dbReference type="RefSeq" id="YP_073685.1">
    <property type="nucleotide sequence ID" value="NC_005902.1"/>
</dbReference>
<protein>
    <submittedName>
        <fullName evidence="2">Uncharacterized protein</fullName>
    </submittedName>
</protein>
<keyword evidence="3" id="KW-1185">Reference proteome</keyword>
<dbReference type="KEGG" id="vg:2979001"/>